<name>A0A917V690_9NOCA</name>
<comment type="subcellular location">
    <subcellularLocation>
        <location evidence="1">Membrane</location>
        <topology evidence="1">Multi-pass membrane protein</topology>
    </subcellularLocation>
</comment>
<keyword evidence="8" id="KW-1185">Reference proteome</keyword>
<protein>
    <recommendedName>
        <fullName evidence="6">Integral membrane bound transporter domain-containing protein</fullName>
    </recommendedName>
</protein>
<evidence type="ECO:0000256" key="3">
    <source>
        <dbReference type="ARBA" id="ARBA00022989"/>
    </source>
</evidence>
<feature type="transmembrane region" description="Helical" evidence="5">
    <location>
        <begin position="188"/>
        <end position="206"/>
    </location>
</feature>
<dbReference type="Pfam" id="PF13515">
    <property type="entry name" value="FUSC_2"/>
    <property type="match status" value="1"/>
</dbReference>
<keyword evidence="2 5" id="KW-0812">Transmembrane</keyword>
<feature type="transmembrane region" description="Helical" evidence="5">
    <location>
        <begin position="165"/>
        <end position="182"/>
    </location>
</feature>
<dbReference type="AlphaFoldDB" id="A0A917V690"/>
<comment type="caution">
    <text evidence="7">The sequence shown here is derived from an EMBL/GenBank/DDBJ whole genome shotgun (WGS) entry which is preliminary data.</text>
</comment>
<evidence type="ECO:0000256" key="4">
    <source>
        <dbReference type="ARBA" id="ARBA00023136"/>
    </source>
</evidence>
<feature type="transmembrane region" description="Helical" evidence="5">
    <location>
        <begin position="69"/>
        <end position="94"/>
    </location>
</feature>
<proteinExistence type="predicted"/>
<evidence type="ECO:0000256" key="1">
    <source>
        <dbReference type="ARBA" id="ARBA00004141"/>
    </source>
</evidence>
<reference evidence="7" key="2">
    <citation type="submission" date="2020-09" db="EMBL/GenBank/DDBJ databases">
        <authorList>
            <person name="Sun Q."/>
            <person name="Zhou Y."/>
        </authorList>
    </citation>
    <scope>NUCLEOTIDE SEQUENCE</scope>
    <source>
        <strain evidence="7">CGMCC 4.7278</strain>
    </source>
</reference>
<organism evidence="7 8">
    <name type="scientific">Nocardia camponoti</name>
    <dbReference type="NCBI Taxonomy" id="1616106"/>
    <lineage>
        <taxon>Bacteria</taxon>
        <taxon>Bacillati</taxon>
        <taxon>Actinomycetota</taxon>
        <taxon>Actinomycetes</taxon>
        <taxon>Mycobacteriales</taxon>
        <taxon>Nocardiaceae</taxon>
        <taxon>Nocardia</taxon>
    </lineage>
</organism>
<keyword evidence="3 5" id="KW-1133">Transmembrane helix</keyword>
<evidence type="ECO:0000313" key="8">
    <source>
        <dbReference type="Proteomes" id="UP000612956"/>
    </source>
</evidence>
<evidence type="ECO:0000256" key="5">
    <source>
        <dbReference type="SAM" id="Phobius"/>
    </source>
</evidence>
<feature type="transmembrane region" description="Helical" evidence="5">
    <location>
        <begin position="139"/>
        <end position="156"/>
    </location>
</feature>
<feature type="transmembrane region" description="Helical" evidence="5">
    <location>
        <begin position="115"/>
        <end position="133"/>
    </location>
</feature>
<gene>
    <name evidence="7" type="ORF">GCM10011591_14210</name>
</gene>
<keyword evidence="4 5" id="KW-0472">Membrane</keyword>
<evidence type="ECO:0000256" key="2">
    <source>
        <dbReference type="ARBA" id="ARBA00022692"/>
    </source>
</evidence>
<dbReference type="GO" id="GO:0016020">
    <property type="term" value="C:membrane"/>
    <property type="evidence" value="ECO:0007669"/>
    <property type="project" value="UniProtKB-SubCell"/>
</dbReference>
<dbReference type="InterPro" id="IPR049453">
    <property type="entry name" value="Memb_transporter_dom"/>
</dbReference>
<evidence type="ECO:0000313" key="7">
    <source>
        <dbReference type="EMBL" id="GGK43773.1"/>
    </source>
</evidence>
<sequence length="454" mass="48076">MAFTTMWAACARPREYATMATTTQPIWPPGTIDKQTDPSEDLLRTLVAQARPPIRALITEVDHLPAARVFAGLAIPGLVLIALGRTDLLIFAVFGSFTGMYGFAESVRQRFTHQVEAAILLVVASAGGLLFGLSRVPPLVLVCAVAAFAAVTSPITDRLGLRPEGPFFGIFAFGAIAMVAPHQRDPGLALAVCAGTAALCVLVGWIESTRRARRHGTPEVFPIRPHRTGAVSLVQAGRYTLAIALAGGVGLMLGMGHANWAMAGAAVPLAAADSRGRIKRGAHRVIGTFVGLAVTAPLLIPGWNPAVLGLIIIALLYPTELFMARHYAVAIGFFTPLIMSMTELADPSDPLIMLRERAIDTVIGVAIGIAVALAIREPASARAVASAASPCVDVHTGDMASDDDWYYCIKHGTAEQGKNCWFGDRMGPYPDKATAERALEIAKARNKAADDEDD</sequence>
<dbReference type="Proteomes" id="UP000612956">
    <property type="component" value="Unassembled WGS sequence"/>
</dbReference>
<accession>A0A917V690</accession>
<feature type="domain" description="Integral membrane bound transporter" evidence="6">
    <location>
        <begin position="245"/>
        <end position="371"/>
    </location>
</feature>
<reference evidence="7" key="1">
    <citation type="journal article" date="2014" name="Int. J. Syst. Evol. Microbiol.">
        <title>Complete genome sequence of Corynebacterium casei LMG S-19264T (=DSM 44701T), isolated from a smear-ripened cheese.</title>
        <authorList>
            <consortium name="US DOE Joint Genome Institute (JGI-PGF)"/>
            <person name="Walter F."/>
            <person name="Albersmeier A."/>
            <person name="Kalinowski J."/>
            <person name="Ruckert C."/>
        </authorList>
    </citation>
    <scope>NUCLEOTIDE SEQUENCE</scope>
    <source>
        <strain evidence="7">CGMCC 4.7278</strain>
    </source>
</reference>
<dbReference type="EMBL" id="BMMW01000001">
    <property type="protein sequence ID" value="GGK43773.1"/>
    <property type="molecule type" value="Genomic_DNA"/>
</dbReference>
<evidence type="ECO:0000259" key="6">
    <source>
        <dbReference type="Pfam" id="PF13515"/>
    </source>
</evidence>
<feature type="transmembrane region" description="Helical" evidence="5">
    <location>
        <begin position="285"/>
        <end position="318"/>
    </location>
</feature>